<keyword evidence="5" id="KW-1185">Reference proteome</keyword>
<feature type="region of interest" description="Disordered" evidence="1">
    <location>
        <begin position="305"/>
        <end position="356"/>
    </location>
</feature>
<feature type="signal peptide" evidence="3">
    <location>
        <begin position="1"/>
        <end position="24"/>
    </location>
</feature>
<dbReference type="Proteomes" id="UP000027586">
    <property type="component" value="Unassembled WGS sequence"/>
</dbReference>
<name>A0A068RV30_9FUNG</name>
<keyword evidence="2" id="KW-0472">Membrane</keyword>
<dbReference type="EMBL" id="CBTN010000015">
    <property type="protein sequence ID" value="CDH52836.1"/>
    <property type="molecule type" value="Genomic_DNA"/>
</dbReference>
<feature type="compositionally biased region" description="Polar residues" evidence="1">
    <location>
        <begin position="314"/>
        <end position="327"/>
    </location>
</feature>
<keyword evidence="3" id="KW-0732">Signal</keyword>
<evidence type="ECO:0000256" key="2">
    <source>
        <dbReference type="SAM" id="Phobius"/>
    </source>
</evidence>
<comment type="caution">
    <text evidence="4">The sequence shown here is derived from an EMBL/GenBank/DDBJ whole genome shotgun (WGS) entry which is preliminary data.</text>
</comment>
<feature type="transmembrane region" description="Helical" evidence="2">
    <location>
        <begin position="217"/>
        <end position="240"/>
    </location>
</feature>
<accession>A0A068RV30</accession>
<keyword evidence="2" id="KW-0812">Transmembrane</keyword>
<evidence type="ECO:0000313" key="4">
    <source>
        <dbReference type="EMBL" id="CDH52836.1"/>
    </source>
</evidence>
<evidence type="ECO:0000256" key="1">
    <source>
        <dbReference type="SAM" id="MobiDB-lite"/>
    </source>
</evidence>
<feature type="compositionally biased region" description="Basic and acidic residues" evidence="1">
    <location>
        <begin position="345"/>
        <end position="356"/>
    </location>
</feature>
<protein>
    <submittedName>
        <fullName evidence="4">Uncharacterized protein</fullName>
    </submittedName>
</protein>
<evidence type="ECO:0000313" key="5">
    <source>
        <dbReference type="Proteomes" id="UP000027586"/>
    </source>
</evidence>
<dbReference type="OrthoDB" id="195231at2759"/>
<dbReference type="VEuPathDB" id="FungiDB:LCOR_04272.1"/>
<organism evidence="4 5">
    <name type="scientific">Lichtheimia corymbifera JMRC:FSU:9682</name>
    <dbReference type="NCBI Taxonomy" id="1263082"/>
    <lineage>
        <taxon>Eukaryota</taxon>
        <taxon>Fungi</taxon>
        <taxon>Fungi incertae sedis</taxon>
        <taxon>Mucoromycota</taxon>
        <taxon>Mucoromycotina</taxon>
        <taxon>Mucoromycetes</taxon>
        <taxon>Mucorales</taxon>
        <taxon>Lichtheimiaceae</taxon>
        <taxon>Lichtheimia</taxon>
    </lineage>
</organism>
<evidence type="ECO:0000256" key="3">
    <source>
        <dbReference type="SAM" id="SignalP"/>
    </source>
</evidence>
<dbReference type="STRING" id="1263082.A0A068RV30"/>
<feature type="chain" id="PRO_5001655507" evidence="3">
    <location>
        <begin position="25"/>
        <end position="356"/>
    </location>
</feature>
<gene>
    <name evidence="4" type="ORF">LCOR_04272.1</name>
</gene>
<proteinExistence type="predicted"/>
<sequence length="356" mass="39349">MMNLPSFMAILALAIACIISSTSALRLGEQCDATPLYTATWQYDDSCENIYLFCDPATNTCNYRGCTNSDYLQGWDTAVHPFPERCRGDTYCPDDNSACKPKLQPGEKCQLQRDDECAGTNPICLNATCYIKAAPLGGACGADTTMYVTYDRDDYAIRQIIIRDNCTDGTYCMNERCIESKANGATCEQDRECLSAYCNTDGLCVNGPDVFHTIPNWLWAVVGVAIVVFVLIILVLLWFLHRYQSRKEHAKITKFFGDNEEFAKYAMLENDDMPLVGGGQPAGMDSRTSVVYLATPDYNQSAALSTHAGRKSYRNSSTSRFLDSNVSLPAAGRDSGSLPPSRSQTPDRARTPDNHF</sequence>
<reference evidence="4" key="1">
    <citation type="submission" date="2013-08" db="EMBL/GenBank/DDBJ databases">
        <title>Gene expansion shapes genome architecture in the human pathogen Lichtheimia corymbifera: an evolutionary genomics analysis in the ancient terrestrial Mucorales (Mucoromycotina).</title>
        <authorList>
            <person name="Schwartze V.U."/>
            <person name="Winter S."/>
            <person name="Shelest E."/>
            <person name="Marcet-Houben M."/>
            <person name="Horn F."/>
            <person name="Wehner S."/>
            <person name="Hoffmann K."/>
            <person name="Riege K."/>
            <person name="Sammeth M."/>
            <person name="Nowrousian M."/>
            <person name="Valiante V."/>
            <person name="Linde J."/>
            <person name="Jacobsen I.D."/>
            <person name="Marz M."/>
            <person name="Brakhage A.A."/>
            <person name="Gabaldon T."/>
            <person name="Bocker S."/>
            <person name="Voigt K."/>
        </authorList>
    </citation>
    <scope>NUCLEOTIDE SEQUENCE [LARGE SCALE GENOMIC DNA]</scope>
    <source>
        <strain evidence="4">FSU 9682</strain>
    </source>
</reference>
<keyword evidence="2" id="KW-1133">Transmembrane helix</keyword>
<dbReference type="AlphaFoldDB" id="A0A068RV30"/>